<sequence>MRIEDALDDTNEYNSPVAVASTTPTKKAAASHSGDAEGGEVSVVLTDSGAGQEYEIDDQNTTLDYAKMKLSILFATDLAAFAVATRNPSIDAGKRDERRLMCYECFCQFSICHDACFAYSHSTFTFVRAFETCPNRCHFDCYNPDGPPKAEGEYKSLTTVPIVLPTPPV</sequence>
<organism evidence="1 2">
    <name type="scientific">Clohesyomyces aquaticus</name>
    <dbReference type="NCBI Taxonomy" id="1231657"/>
    <lineage>
        <taxon>Eukaryota</taxon>
        <taxon>Fungi</taxon>
        <taxon>Dikarya</taxon>
        <taxon>Ascomycota</taxon>
        <taxon>Pezizomycotina</taxon>
        <taxon>Dothideomycetes</taxon>
        <taxon>Pleosporomycetidae</taxon>
        <taxon>Pleosporales</taxon>
        <taxon>Lindgomycetaceae</taxon>
        <taxon>Clohesyomyces</taxon>
    </lineage>
</organism>
<gene>
    <name evidence="1" type="ORF">BCR34DRAFT_616508</name>
</gene>
<keyword evidence="2" id="KW-1185">Reference proteome</keyword>
<dbReference type="EMBL" id="MCFA01000104">
    <property type="protein sequence ID" value="ORY08054.1"/>
    <property type="molecule type" value="Genomic_DNA"/>
</dbReference>
<reference evidence="1 2" key="1">
    <citation type="submission" date="2016-07" db="EMBL/GenBank/DDBJ databases">
        <title>Pervasive Adenine N6-methylation of Active Genes in Fungi.</title>
        <authorList>
            <consortium name="DOE Joint Genome Institute"/>
            <person name="Mondo S.J."/>
            <person name="Dannebaum R.O."/>
            <person name="Kuo R.C."/>
            <person name="Labutti K."/>
            <person name="Haridas S."/>
            <person name="Kuo A."/>
            <person name="Salamov A."/>
            <person name="Ahrendt S.R."/>
            <person name="Lipzen A."/>
            <person name="Sullivan W."/>
            <person name="Andreopoulos W.B."/>
            <person name="Clum A."/>
            <person name="Lindquist E."/>
            <person name="Daum C."/>
            <person name="Ramamoorthy G.K."/>
            <person name="Gryganskyi A."/>
            <person name="Culley D."/>
            <person name="Magnuson J.K."/>
            <person name="James T.Y."/>
            <person name="O'Malley M.A."/>
            <person name="Stajich J.E."/>
            <person name="Spatafora J.W."/>
            <person name="Visel A."/>
            <person name="Grigoriev I.V."/>
        </authorList>
    </citation>
    <scope>NUCLEOTIDE SEQUENCE [LARGE SCALE GENOMIC DNA]</scope>
    <source>
        <strain evidence="1 2">CBS 115471</strain>
    </source>
</reference>
<dbReference type="Proteomes" id="UP000193144">
    <property type="component" value="Unassembled WGS sequence"/>
</dbReference>
<proteinExistence type="predicted"/>
<evidence type="ECO:0000313" key="2">
    <source>
        <dbReference type="Proteomes" id="UP000193144"/>
    </source>
</evidence>
<dbReference type="AlphaFoldDB" id="A0A1Y1ZD11"/>
<comment type="caution">
    <text evidence="1">The sequence shown here is derived from an EMBL/GenBank/DDBJ whole genome shotgun (WGS) entry which is preliminary data.</text>
</comment>
<accession>A0A1Y1ZD11</accession>
<protein>
    <submittedName>
        <fullName evidence="1">Uncharacterized protein</fullName>
    </submittedName>
</protein>
<name>A0A1Y1ZD11_9PLEO</name>
<evidence type="ECO:0000313" key="1">
    <source>
        <dbReference type="EMBL" id="ORY08054.1"/>
    </source>
</evidence>